<proteinExistence type="predicted"/>
<organism evidence="1 2">
    <name type="scientific">Salix dunnii</name>
    <dbReference type="NCBI Taxonomy" id="1413687"/>
    <lineage>
        <taxon>Eukaryota</taxon>
        <taxon>Viridiplantae</taxon>
        <taxon>Streptophyta</taxon>
        <taxon>Embryophyta</taxon>
        <taxon>Tracheophyta</taxon>
        <taxon>Spermatophyta</taxon>
        <taxon>Magnoliopsida</taxon>
        <taxon>eudicotyledons</taxon>
        <taxon>Gunneridae</taxon>
        <taxon>Pentapetalae</taxon>
        <taxon>rosids</taxon>
        <taxon>fabids</taxon>
        <taxon>Malpighiales</taxon>
        <taxon>Salicaceae</taxon>
        <taxon>Saliceae</taxon>
        <taxon>Salix</taxon>
    </lineage>
</organism>
<protein>
    <submittedName>
        <fullName evidence="1">Uncharacterized protein</fullName>
    </submittedName>
</protein>
<dbReference type="GO" id="GO:0006970">
    <property type="term" value="P:response to osmotic stress"/>
    <property type="evidence" value="ECO:0007669"/>
    <property type="project" value="InterPro"/>
</dbReference>
<accession>A0A835JC37</accession>
<dbReference type="GO" id="GO:0006995">
    <property type="term" value="P:cellular response to nitrogen starvation"/>
    <property type="evidence" value="ECO:0007669"/>
    <property type="project" value="InterPro"/>
</dbReference>
<reference evidence="1 2" key="1">
    <citation type="submission" date="2020-10" db="EMBL/GenBank/DDBJ databases">
        <title>Plant Genome Project.</title>
        <authorList>
            <person name="Zhang R.-G."/>
        </authorList>
    </citation>
    <scope>NUCLEOTIDE SEQUENCE [LARGE SCALE GENOMIC DNA]</scope>
    <source>
        <strain evidence="1">FAFU-HL-1</strain>
        <tissue evidence="1">Leaf</tissue>
    </source>
</reference>
<name>A0A835JC37_9ROSI</name>
<dbReference type="PANTHER" id="PTHR37180:SF4">
    <property type="entry name" value="FORMIN-LIKE PROTEIN 3"/>
    <property type="match status" value="1"/>
</dbReference>
<evidence type="ECO:0000313" key="2">
    <source>
        <dbReference type="Proteomes" id="UP000657918"/>
    </source>
</evidence>
<comment type="caution">
    <text evidence="1">The sequence shown here is derived from an EMBL/GenBank/DDBJ whole genome shotgun (WGS) entry which is preliminary data.</text>
</comment>
<evidence type="ECO:0000313" key="1">
    <source>
        <dbReference type="EMBL" id="KAF9666721.1"/>
    </source>
</evidence>
<dbReference type="InterPro" id="IPR038930">
    <property type="entry name" value="CEP13/CEP14"/>
</dbReference>
<dbReference type="OrthoDB" id="1915362at2759"/>
<dbReference type="Proteomes" id="UP000657918">
    <property type="component" value="Chromosome 16"/>
</dbReference>
<keyword evidence="2" id="KW-1185">Reference proteome</keyword>
<dbReference type="AlphaFoldDB" id="A0A835JC37"/>
<gene>
    <name evidence="1" type="ORF">SADUNF_Sadunf16G0258200</name>
</gene>
<dbReference type="EMBL" id="JADGMS010000016">
    <property type="protein sequence ID" value="KAF9666721.1"/>
    <property type="molecule type" value="Genomic_DNA"/>
</dbReference>
<dbReference type="PANTHER" id="PTHR37180">
    <property type="entry name" value="PRECURSOR OF CEP14"/>
    <property type="match status" value="1"/>
</dbReference>
<sequence length="137" mass="15492">MYLIHFHEAFHRPACKLTNQGYSSVNSTDVDSTTSSQTILPSQIIYKLLAFHLDMDRLSKISLIFTLILICHAPSFEARKFLRLEKTENPSLKDSTAPSYYPADEGHATVVDERLIVYHLSRIDRILRSVPSPGTGN</sequence>